<protein>
    <recommendedName>
        <fullName evidence="6">RNA polymerase sigma factor</fullName>
    </recommendedName>
</protein>
<dbReference type="InterPro" id="IPR007627">
    <property type="entry name" value="RNA_pol_sigma70_r2"/>
</dbReference>
<comment type="caution">
    <text evidence="9">The sequence shown here is derived from an EMBL/GenBank/DDBJ whole genome shotgun (WGS) entry which is preliminary data.</text>
</comment>
<dbReference type="GO" id="GO:0006352">
    <property type="term" value="P:DNA-templated transcription initiation"/>
    <property type="evidence" value="ECO:0007669"/>
    <property type="project" value="InterPro"/>
</dbReference>
<dbReference type="InterPro" id="IPR039425">
    <property type="entry name" value="RNA_pol_sigma-70-like"/>
</dbReference>
<dbReference type="InterPro" id="IPR000838">
    <property type="entry name" value="RNA_pol_sigma70_ECF_CS"/>
</dbReference>
<dbReference type="Gene3D" id="1.10.1740.10">
    <property type="match status" value="1"/>
</dbReference>
<evidence type="ECO:0000256" key="6">
    <source>
        <dbReference type="RuleBase" id="RU000716"/>
    </source>
</evidence>
<feature type="domain" description="RNA polymerase sigma-70 region 4" evidence="8">
    <location>
        <begin position="120"/>
        <end position="168"/>
    </location>
</feature>
<dbReference type="InterPro" id="IPR014284">
    <property type="entry name" value="RNA_pol_sigma-70_dom"/>
</dbReference>
<proteinExistence type="inferred from homology"/>
<dbReference type="Pfam" id="PF04545">
    <property type="entry name" value="Sigma70_r4"/>
    <property type="match status" value="1"/>
</dbReference>
<reference evidence="9" key="1">
    <citation type="submission" date="2023-07" db="EMBL/GenBank/DDBJ databases">
        <title>Sequencing the genomes of 1000 actinobacteria strains.</title>
        <authorList>
            <person name="Klenk H.-P."/>
        </authorList>
    </citation>
    <scope>NUCLEOTIDE SEQUENCE</scope>
    <source>
        <strain evidence="9">DSM 44707</strain>
    </source>
</reference>
<keyword evidence="3 6" id="KW-0731">Sigma factor</keyword>
<evidence type="ECO:0000313" key="9">
    <source>
        <dbReference type="EMBL" id="MDR7276930.1"/>
    </source>
</evidence>
<evidence type="ECO:0000256" key="4">
    <source>
        <dbReference type="ARBA" id="ARBA00023125"/>
    </source>
</evidence>
<dbReference type="NCBIfam" id="TIGR02937">
    <property type="entry name" value="sigma70-ECF"/>
    <property type="match status" value="1"/>
</dbReference>
<dbReference type="PANTHER" id="PTHR43133:SF52">
    <property type="entry name" value="ECF RNA POLYMERASE SIGMA FACTOR SIGL"/>
    <property type="match status" value="1"/>
</dbReference>
<name>A0AAE4CCW3_9ACTN</name>
<comment type="similarity">
    <text evidence="1 6">Belongs to the sigma-70 factor family. ECF subfamily.</text>
</comment>
<dbReference type="EMBL" id="JAVDYB010000001">
    <property type="protein sequence ID" value="MDR7276930.1"/>
    <property type="molecule type" value="Genomic_DNA"/>
</dbReference>
<organism evidence="9 10">
    <name type="scientific">Catenuloplanes atrovinosus</name>
    <dbReference type="NCBI Taxonomy" id="137266"/>
    <lineage>
        <taxon>Bacteria</taxon>
        <taxon>Bacillati</taxon>
        <taxon>Actinomycetota</taxon>
        <taxon>Actinomycetes</taxon>
        <taxon>Micromonosporales</taxon>
        <taxon>Micromonosporaceae</taxon>
        <taxon>Catenuloplanes</taxon>
    </lineage>
</organism>
<feature type="domain" description="RNA polymerase sigma-70 region 2" evidence="7">
    <location>
        <begin position="20"/>
        <end position="85"/>
    </location>
</feature>
<dbReference type="PROSITE" id="PS01063">
    <property type="entry name" value="SIGMA70_ECF"/>
    <property type="match status" value="1"/>
</dbReference>
<evidence type="ECO:0000259" key="7">
    <source>
        <dbReference type="Pfam" id="PF04542"/>
    </source>
</evidence>
<dbReference type="Gene3D" id="1.10.10.10">
    <property type="entry name" value="Winged helix-like DNA-binding domain superfamily/Winged helix DNA-binding domain"/>
    <property type="match status" value="1"/>
</dbReference>
<dbReference type="RefSeq" id="WP_310369136.1">
    <property type="nucleotide sequence ID" value="NZ_JAVDYB010000001.1"/>
</dbReference>
<dbReference type="InterPro" id="IPR036388">
    <property type="entry name" value="WH-like_DNA-bd_sf"/>
</dbReference>
<sequence length="187" mass="21291">MVWIDGEETDVDPLRHFQEVHRPALLAFATRLAHGDVHRAEDVVQETLLRAWRHPEARDTDGHWSRPWLLTVARRIVIDQARAARARPVEYLDDPALAHRHADPVDEIDRLLDRREVLAALSTLSARQRTILVELHLRGRTAVEVAAALGVPAGTVRSRGFYALRALRDALVRRGFHTDPVARTTRR</sequence>
<dbReference type="Proteomes" id="UP001183643">
    <property type="component" value="Unassembled WGS sequence"/>
</dbReference>
<dbReference type="AlphaFoldDB" id="A0AAE4CCW3"/>
<dbReference type="PANTHER" id="PTHR43133">
    <property type="entry name" value="RNA POLYMERASE ECF-TYPE SIGMA FACTO"/>
    <property type="match status" value="1"/>
</dbReference>
<evidence type="ECO:0000256" key="1">
    <source>
        <dbReference type="ARBA" id="ARBA00010641"/>
    </source>
</evidence>
<keyword evidence="10" id="KW-1185">Reference proteome</keyword>
<evidence type="ECO:0000259" key="8">
    <source>
        <dbReference type="Pfam" id="PF04545"/>
    </source>
</evidence>
<keyword evidence="4 6" id="KW-0238">DNA-binding</keyword>
<dbReference type="InterPro" id="IPR013324">
    <property type="entry name" value="RNA_pol_sigma_r3/r4-like"/>
</dbReference>
<dbReference type="InterPro" id="IPR007630">
    <property type="entry name" value="RNA_pol_sigma70_r4"/>
</dbReference>
<evidence type="ECO:0000313" key="10">
    <source>
        <dbReference type="Proteomes" id="UP001183643"/>
    </source>
</evidence>
<evidence type="ECO:0000256" key="2">
    <source>
        <dbReference type="ARBA" id="ARBA00023015"/>
    </source>
</evidence>
<evidence type="ECO:0000256" key="5">
    <source>
        <dbReference type="ARBA" id="ARBA00023163"/>
    </source>
</evidence>
<keyword evidence="5 6" id="KW-0804">Transcription</keyword>
<evidence type="ECO:0000256" key="3">
    <source>
        <dbReference type="ARBA" id="ARBA00023082"/>
    </source>
</evidence>
<dbReference type="Pfam" id="PF04542">
    <property type="entry name" value="Sigma70_r2"/>
    <property type="match status" value="1"/>
</dbReference>
<dbReference type="GO" id="GO:0003677">
    <property type="term" value="F:DNA binding"/>
    <property type="evidence" value="ECO:0007669"/>
    <property type="project" value="UniProtKB-KW"/>
</dbReference>
<accession>A0AAE4CCW3</accession>
<dbReference type="InterPro" id="IPR013325">
    <property type="entry name" value="RNA_pol_sigma_r2"/>
</dbReference>
<keyword evidence="2 6" id="KW-0805">Transcription regulation</keyword>
<dbReference type="SUPFAM" id="SSF88659">
    <property type="entry name" value="Sigma3 and sigma4 domains of RNA polymerase sigma factors"/>
    <property type="match status" value="1"/>
</dbReference>
<dbReference type="GO" id="GO:0016987">
    <property type="term" value="F:sigma factor activity"/>
    <property type="evidence" value="ECO:0007669"/>
    <property type="project" value="UniProtKB-KW"/>
</dbReference>
<dbReference type="SUPFAM" id="SSF88946">
    <property type="entry name" value="Sigma2 domain of RNA polymerase sigma factors"/>
    <property type="match status" value="1"/>
</dbReference>
<gene>
    <name evidence="9" type="ORF">J2S41_003708</name>
</gene>
<dbReference type="CDD" id="cd06171">
    <property type="entry name" value="Sigma70_r4"/>
    <property type="match status" value="1"/>
</dbReference>